<dbReference type="PANTHER" id="PTHR33112:SF16">
    <property type="entry name" value="HETEROKARYON INCOMPATIBILITY DOMAIN-CONTAINING PROTEIN"/>
    <property type="match status" value="1"/>
</dbReference>
<evidence type="ECO:0000259" key="1">
    <source>
        <dbReference type="Pfam" id="PF06985"/>
    </source>
</evidence>
<sequence length="693" mass="77582">MPLCKLCASIPLENLPPFPQENFRRTLSGYPRFHHMGLKRDLHKKNTPLKQFGVQYHADLASLRKAASGGCELCQAVEKEANALIEEIATLPQPRLGVMQCEPSWDMWLTRRSDSEVTRSGDGLWVVTRSSWESDNWLVPVASIVFASDEDDMTDDPRSSGSRDRVLREVPDQTTLNHVTNWLEKCNEHPHCHSRDKSSLPTRLLDVGTADSASSSSTIKLVELESDLCDRYIALSYCWGQGAKHITTTSETLHAHKEGISLEALPQTLRDAVIMTRTLGVRYLWIDSLCICQDDLKDWERESAQMAAFYANSYLTLAATKSPDVNGGLLSARKPRSYFQLPRGGSGTEDGYILAAAVPLDKEVIPEYHMKMEDEPLTKRAWGFQERALARRTLHFGSEQLYWECLEGFESEEGVKLPYRLSCINPDEDVIAHVDKVTQRNTELHKGLDRPGSSLRSWPQILWEYGLRELTEPADKLPAISGVAKTLSKILDDEYLAGLWRKSLIEGLCWQPLSCKAAPGGYRAPSWSWAAVDGIPATGFLAEAEPQAQVLDAKVEIDGDNPFGRVKDGWIKLEAPLARMVLSENKGPVGHLRLRSNGWADDVHAMLDIMDGRSEEAETFFKSKNVYAVVLAFVYGHPLEPDPERKHGTAYLLLVTPDHERPGCMKRIGMVLRDAKNFGTEELASSRSTITLI</sequence>
<evidence type="ECO:0000313" key="2">
    <source>
        <dbReference type="EMBL" id="TQN70551.1"/>
    </source>
</evidence>
<dbReference type="EMBL" id="PUHP01000372">
    <property type="protein sequence ID" value="TQN70551.1"/>
    <property type="molecule type" value="Genomic_DNA"/>
</dbReference>
<proteinExistence type="predicted"/>
<dbReference type="OrthoDB" id="5362512at2759"/>
<dbReference type="AlphaFoldDB" id="A0A5Q4BUU0"/>
<name>A0A5Q4BUU0_9PEZI</name>
<evidence type="ECO:0000313" key="3">
    <source>
        <dbReference type="Proteomes" id="UP000326340"/>
    </source>
</evidence>
<gene>
    <name evidence="2" type="ORF">CSHISOI_04944</name>
</gene>
<keyword evidence="3" id="KW-1185">Reference proteome</keyword>
<comment type="caution">
    <text evidence="2">The sequence shown here is derived from an EMBL/GenBank/DDBJ whole genome shotgun (WGS) entry which is preliminary data.</text>
</comment>
<protein>
    <recommendedName>
        <fullName evidence="1">Heterokaryon incompatibility domain-containing protein</fullName>
    </recommendedName>
</protein>
<accession>A0A5Q4BUU0</accession>
<dbReference type="Pfam" id="PF06985">
    <property type="entry name" value="HET"/>
    <property type="match status" value="1"/>
</dbReference>
<organism evidence="2 3">
    <name type="scientific">Colletotrichum shisoi</name>
    <dbReference type="NCBI Taxonomy" id="2078593"/>
    <lineage>
        <taxon>Eukaryota</taxon>
        <taxon>Fungi</taxon>
        <taxon>Dikarya</taxon>
        <taxon>Ascomycota</taxon>
        <taxon>Pezizomycotina</taxon>
        <taxon>Sordariomycetes</taxon>
        <taxon>Hypocreomycetidae</taxon>
        <taxon>Glomerellales</taxon>
        <taxon>Glomerellaceae</taxon>
        <taxon>Colletotrichum</taxon>
        <taxon>Colletotrichum destructivum species complex</taxon>
    </lineage>
</organism>
<feature type="domain" description="Heterokaryon incompatibility" evidence="1">
    <location>
        <begin position="232"/>
        <end position="386"/>
    </location>
</feature>
<dbReference type="PANTHER" id="PTHR33112">
    <property type="entry name" value="DOMAIN PROTEIN, PUTATIVE-RELATED"/>
    <property type="match status" value="1"/>
</dbReference>
<dbReference type="Proteomes" id="UP000326340">
    <property type="component" value="Unassembled WGS sequence"/>
</dbReference>
<dbReference type="InterPro" id="IPR010730">
    <property type="entry name" value="HET"/>
</dbReference>
<reference evidence="2 3" key="1">
    <citation type="journal article" date="2019" name="Sci. Rep.">
        <title>Colletotrichum shisoi sp. nov., an anthracnose pathogen of Perilla frutescens in Japan: molecular phylogenetic, morphological and genomic evidence.</title>
        <authorList>
            <person name="Gan P."/>
            <person name="Tsushima A."/>
            <person name="Hiroyama R."/>
            <person name="Narusaka M."/>
            <person name="Takano Y."/>
            <person name="Narusaka Y."/>
            <person name="Kawaradani M."/>
            <person name="Damm U."/>
            <person name="Shirasu K."/>
        </authorList>
    </citation>
    <scope>NUCLEOTIDE SEQUENCE [LARGE SCALE GENOMIC DNA]</scope>
    <source>
        <strain evidence="2 3">PG-2018a</strain>
    </source>
</reference>